<evidence type="ECO:0000313" key="4">
    <source>
        <dbReference type="EMBL" id="KKP66154.1"/>
    </source>
</evidence>
<dbReference type="Gene3D" id="3.40.50.1240">
    <property type="entry name" value="Phosphoglycerate mutase-like"/>
    <property type="match status" value="1"/>
</dbReference>
<dbReference type="InterPro" id="IPR001345">
    <property type="entry name" value="PG/BPGM_mutase_AS"/>
</dbReference>
<evidence type="ECO:0000313" key="5">
    <source>
        <dbReference type="Proteomes" id="UP000034127"/>
    </source>
</evidence>
<feature type="binding site" evidence="3">
    <location>
        <begin position="11"/>
        <end position="18"/>
    </location>
    <ligand>
        <name>substrate</name>
    </ligand>
</feature>
<dbReference type="SMART" id="SM00855">
    <property type="entry name" value="PGAM"/>
    <property type="match status" value="1"/>
</dbReference>
<dbReference type="Pfam" id="PF00300">
    <property type="entry name" value="His_Phos_1"/>
    <property type="match status" value="1"/>
</dbReference>
<dbReference type="InterPro" id="IPR013078">
    <property type="entry name" value="His_Pase_superF_clade-1"/>
</dbReference>
<dbReference type="CDD" id="cd07067">
    <property type="entry name" value="HP_PGM_like"/>
    <property type="match status" value="1"/>
</dbReference>
<proteinExistence type="predicted"/>
<feature type="active site" description="Tele-phosphohistidine intermediate" evidence="2">
    <location>
        <position position="12"/>
    </location>
</feature>
<evidence type="ECO:0000256" key="3">
    <source>
        <dbReference type="PIRSR" id="PIRSR613078-2"/>
    </source>
</evidence>
<gene>
    <name evidence="4" type="ORF">UR63_C0037G0013</name>
</gene>
<dbReference type="GO" id="GO:0005829">
    <property type="term" value="C:cytosol"/>
    <property type="evidence" value="ECO:0007669"/>
    <property type="project" value="TreeGrafter"/>
</dbReference>
<protein>
    <submittedName>
        <fullName evidence="4">Phosphoglycerate mutase family protein</fullName>
    </submittedName>
</protein>
<name>A0A0G0B9Z4_9BACT</name>
<dbReference type="Proteomes" id="UP000034127">
    <property type="component" value="Unassembled WGS sequence"/>
</dbReference>
<dbReference type="GO" id="GO:0043456">
    <property type="term" value="P:regulation of pentose-phosphate shunt"/>
    <property type="evidence" value="ECO:0007669"/>
    <property type="project" value="TreeGrafter"/>
</dbReference>
<dbReference type="EMBL" id="LBPX01000037">
    <property type="protein sequence ID" value="KKP66154.1"/>
    <property type="molecule type" value="Genomic_DNA"/>
</dbReference>
<dbReference type="InterPro" id="IPR029033">
    <property type="entry name" value="His_PPase_superfam"/>
</dbReference>
<sequence length="205" mass="23355">MNKYCTIYLVRHGETDWNADGIIQGHSDIPLNKNGEKQAEELGKELKRIDFDAVFSSDLIRAKKSAEIITSGKNINIITSIALRERDFGSYEGKHFSLLSKDETSELISLYDHKEKKREELGVETDRSLEARFIPYIREICQKNLDKNVLVVIHGGIMRWFLMHIKYGDIRSLPVGSISNMAYAKIESDGVNFTVKKTSGITKKE</sequence>
<feature type="binding site" evidence="3">
    <location>
        <position position="61"/>
    </location>
    <ligand>
        <name>substrate</name>
    </ligand>
</feature>
<dbReference type="SUPFAM" id="SSF53254">
    <property type="entry name" value="Phosphoglycerate mutase-like"/>
    <property type="match status" value="1"/>
</dbReference>
<dbReference type="InterPro" id="IPR051695">
    <property type="entry name" value="Phosphoglycerate_Mutase"/>
</dbReference>
<keyword evidence="1" id="KW-0378">Hydrolase</keyword>
<reference evidence="4 5" key="1">
    <citation type="journal article" date="2015" name="Nature">
        <title>rRNA introns, odd ribosomes, and small enigmatic genomes across a large radiation of phyla.</title>
        <authorList>
            <person name="Brown C.T."/>
            <person name="Hug L.A."/>
            <person name="Thomas B.C."/>
            <person name="Sharon I."/>
            <person name="Castelle C.J."/>
            <person name="Singh A."/>
            <person name="Wilkins M.J."/>
            <person name="Williams K.H."/>
            <person name="Banfield J.F."/>
        </authorList>
    </citation>
    <scope>NUCLEOTIDE SEQUENCE [LARGE SCALE GENOMIC DNA]</scope>
</reference>
<dbReference type="PANTHER" id="PTHR46517:SF1">
    <property type="entry name" value="FRUCTOSE-2,6-BISPHOSPHATASE TIGAR"/>
    <property type="match status" value="1"/>
</dbReference>
<dbReference type="GO" id="GO:0045820">
    <property type="term" value="P:negative regulation of glycolytic process"/>
    <property type="evidence" value="ECO:0007669"/>
    <property type="project" value="TreeGrafter"/>
</dbReference>
<evidence type="ECO:0000256" key="2">
    <source>
        <dbReference type="PIRSR" id="PIRSR613078-1"/>
    </source>
</evidence>
<accession>A0A0G0B9Z4</accession>
<organism evidence="4 5">
    <name type="scientific">Candidatus Roizmanbacteria bacterium GW2011_GWC2_35_12</name>
    <dbReference type="NCBI Taxonomy" id="1618485"/>
    <lineage>
        <taxon>Bacteria</taxon>
        <taxon>Candidatus Roizmaniibacteriota</taxon>
    </lineage>
</organism>
<dbReference type="GO" id="GO:0004331">
    <property type="term" value="F:fructose-2,6-bisphosphate 2-phosphatase activity"/>
    <property type="evidence" value="ECO:0007669"/>
    <property type="project" value="TreeGrafter"/>
</dbReference>
<dbReference type="AlphaFoldDB" id="A0A0G0B9Z4"/>
<feature type="active site" description="Proton donor/acceptor" evidence="2">
    <location>
        <position position="85"/>
    </location>
</feature>
<evidence type="ECO:0000256" key="1">
    <source>
        <dbReference type="ARBA" id="ARBA00022801"/>
    </source>
</evidence>
<comment type="caution">
    <text evidence="4">The sequence shown here is derived from an EMBL/GenBank/DDBJ whole genome shotgun (WGS) entry which is preliminary data.</text>
</comment>
<dbReference type="PROSITE" id="PS00175">
    <property type="entry name" value="PG_MUTASE"/>
    <property type="match status" value="1"/>
</dbReference>
<dbReference type="PANTHER" id="PTHR46517">
    <property type="entry name" value="FRUCTOSE-2,6-BISPHOSPHATASE TIGAR"/>
    <property type="match status" value="1"/>
</dbReference>